<feature type="region of interest" description="Disordered" evidence="1">
    <location>
        <begin position="390"/>
        <end position="474"/>
    </location>
</feature>
<organism evidence="2 3">
    <name type="scientific">Frankliniella fusca</name>
    <dbReference type="NCBI Taxonomy" id="407009"/>
    <lineage>
        <taxon>Eukaryota</taxon>
        <taxon>Metazoa</taxon>
        <taxon>Ecdysozoa</taxon>
        <taxon>Arthropoda</taxon>
        <taxon>Hexapoda</taxon>
        <taxon>Insecta</taxon>
        <taxon>Pterygota</taxon>
        <taxon>Neoptera</taxon>
        <taxon>Paraneoptera</taxon>
        <taxon>Thysanoptera</taxon>
        <taxon>Terebrantia</taxon>
        <taxon>Thripoidea</taxon>
        <taxon>Thripidae</taxon>
        <taxon>Frankliniella</taxon>
    </lineage>
</organism>
<dbReference type="GO" id="GO:0006508">
    <property type="term" value="P:proteolysis"/>
    <property type="evidence" value="ECO:0007669"/>
    <property type="project" value="UniProtKB-KW"/>
</dbReference>
<feature type="compositionally biased region" description="Polar residues" evidence="1">
    <location>
        <begin position="225"/>
        <end position="246"/>
    </location>
</feature>
<feature type="compositionally biased region" description="Acidic residues" evidence="1">
    <location>
        <begin position="413"/>
        <end position="433"/>
    </location>
</feature>
<evidence type="ECO:0000256" key="1">
    <source>
        <dbReference type="SAM" id="MobiDB-lite"/>
    </source>
</evidence>
<reference evidence="2" key="1">
    <citation type="submission" date="2021-07" db="EMBL/GenBank/DDBJ databases">
        <authorList>
            <person name="Catto M.A."/>
            <person name="Jacobson A."/>
            <person name="Kennedy G."/>
            <person name="Labadie P."/>
            <person name="Hunt B.G."/>
            <person name="Srinivasan R."/>
        </authorList>
    </citation>
    <scope>NUCLEOTIDE SEQUENCE</scope>
    <source>
        <strain evidence="2">PL_HMW_Pooled</strain>
        <tissue evidence="2">Head</tissue>
    </source>
</reference>
<name>A0AAE1H1K1_9NEOP</name>
<evidence type="ECO:0000313" key="2">
    <source>
        <dbReference type="EMBL" id="KAK3913064.1"/>
    </source>
</evidence>
<protein>
    <submittedName>
        <fullName evidence="2">Vacuolar membrane protease</fullName>
    </submittedName>
</protein>
<keyword evidence="3" id="KW-1185">Reference proteome</keyword>
<dbReference type="GO" id="GO:0008233">
    <property type="term" value="F:peptidase activity"/>
    <property type="evidence" value="ECO:0007669"/>
    <property type="project" value="UniProtKB-KW"/>
</dbReference>
<accession>A0AAE1H1K1</accession>
<evidence type="ECO:0000313" key="3">
    <source>
        <dbReference type="Proteomes" id="UP001219518"/>
    </source>
</evidence>
<feature type="region of interest" description="Disordered" evidence="1">
    <location>
        <begin position="220"/>
        <end position="248"/>
    </location>
</feature>
<comment type="caution">
    <text evidence="2">The sequence shown here is derived from an EMBL/GenBank/DDBJ whole genome shotgun (WGS) entry which is preliminary data.</text>
</comment>
<feature type="region of interest" description="Disordered" evidence="1">
    <location>
        <begin position="269"/>
        <end position="352"/>
    </location>
</feature>
<keyword evidence="2" id="KW-0645">Protease</keyword>
<feature type="compositionally biased region" description="Polar residues" evidence="1">
    <location>
        <begin position="269"/>
        <end position="284"/>
    </location>
</feature>
<gene>
    <name evidence="2" type="ORF">KUF71_022518</name>
</gene>
<feature type="compositionally biased region" description="Basic and acidic residues" evidence="1">
    <location>
        <begin position="390"/>
        <end position="399"/>
    </location>
</feature>
<keyword evidence="2" id="KW-0378">Hydrolase</keyword>
<sequence length="474" mass="51782">MDLGQMKDERLLTRSQRMLARLGATVPKCPEDRRGRGIIDDKENDFFDGLSDGPASPFSPSEYAFITGTGANSEDHVGQQPILMKTNITTQSSMLQGNHLNLLASPKPNLARLRSLVPDYSPSSSATSNRTISTEQSASVSLGVTRQHLIPKDDFTLPVRKRKLLDNLVVMDEIEEESASTSATLMREVLSAPTLGTVEVNKEKSKGVVKNAVIVVDSAPEPTTLPETNGQSRISLTDKTPSTMPTATKEDCLNVGKIERTLPAAMATFSKNGQPNRANVQQNKPKPVKVSCSTADPRTSVASNGLILGKANERKPTNTASQRANARSEFIPPRILNSSNKPNQGDKQDELSDTRRKLLAVAKNQQPHKDHAIQNVSKNLFQECDDSHATSDDELFRNEDVDEEFDPSWKPDEDNEDDDDDDILASEDEEPDGNESVPLNVPEHESDAGTQSDEVADDEADQEAADETPKTISK</sequence>
<dbReference type="EMBL" id="JAHWGI010000308">
    <property type="protein sequence ID" value="KAK3913064.1"/>
    <property type="molecule type" value="Genomic_DNA"/>
</dbReference>
<dbReference type="AlphaFoldDB" id="A0AAE1H1K1"/>
<reference evidence="2" key="2">
    <citation type="journal article" date="2023" name="BMC Genomics">
        <title>Pest status, molecular evolution, and epigenetic factors derived from the genome assembly of Frankliniella fusca, a thysanopteran phytovirus vector.</title>
        <authorList>
            <person name="Catto M.A."/>
            <person name="Labadie P.E."/>
            <person name="Jacobson A.L."/>
            <person name="Kennedy G.G."/>
            <person name="Srinivasan R."/>
            <person name="Hunt B.G."/>
        </authorList>
    </citation>
    <scope>NUCLEOTIDE SEQUENCE</scope>
    <source>
        <strain evidence="2">PL_HMW_Pooled</strain>
    </source>
</reference>
<feature type="compositionally biased region" description="Acidic residues" evidence="1">
    <location>
        <begin position="454"/>
        <end position="466"/>
    </location>
</feature>
<feature type="compositionally biased region" description="Polar residues" evidence="1">
    <location>
        <begin position="291"/>
        <end position="303"/>
    </location>
</feature>
<dbReference type="Proteomes" id="UP001219518">
    <property type="component" value="Unassembled WGS sequence"/>
</dbReference>
<proteinExistence type="predicted"/>